<gene>
    <name evidence="2" type="ORF">pipiens_006668</name>
</gene>
<keyword evidence="3" id="KW-1185">Reference proteome</keyword>
<dbReference type="EMBL" id="JBEHCU010004965">
    <property type="protein sequence ID" value="KAL1401358.1"/>
    <property type="molecule type" value="Genomic_DNA"/>
</dbReference>
<feature type="compositionally biased region" description="Low complexity" evidence="1">
    <location>
        <begin position="1"/>
        <end position="13"/>
    </location>
</feature>
<proteinExistence type="predicted"/>
<evidence type="ECO:0000256" key="1">
    <source>
        <dbReference type="SAM" id="MobiDB-lite"/>
    </source>
</evidence>
<reference evidence="2 3" key="1">
    <citation type="submission" date="2024-05" db="EMBL/GenBank/DDBJ databases">
        <title>Culex pipiens pipiens assembly and annotation.</title>
        <authorList>
            <person name="Alout H."/>
            <person name="Durand T."/>
        </authorList>
    </citation>
    <scope>NUCLEOTIDE SEQUENCE [LARGE SCALE GENOMIC DNA]</scope>
    <source>
        <strain evidence="2">HA-2024</strain>
        <tissue evidence="2">Whole body</tissue>
    </source>
</reference>
<feature type="region of interest" description="Disordered" evidence="1">
    <location>
        <begin position="1"/>
        <end position="26"/>
    </location>
</feature>
<sequence>MVRSISSRLRPPGGSSGGGVRNSWDWENLRPHVNYTPRFGSNDVHQVNLPPPTATPGISPTDDARYNPNGVKC</sequence>
<feature type="region of interest" description="Disordered" evidence="1">
    <location>
        <begin position="41"/>
        <end position="73"/>
    </location>
</feature>
<dbReference type="Proteomes" id="UP001562425">
    <property type="component" value="Unassembled WGS sequence"/>
</dbReference>
<evidence type="ECO:0000313" key="2">
    <source>
        <dbReference type="EMBL" id="KAL1401358.1"/>
    </source>
</evidence>
<name>A0ABD1DNM0_CULPP</name>
<evidence type="ECO:0000313" key="3">
    <source>
        <dbReference type="Proteomes" id="UP001562425"/>
    </source>
</evidence>
<comment type="caution">
    <text evidence="2">The sequence shown here is derived from an EMBL/GenBank/DDBJ whole genome shotgun (WGS) entry which is preliminary data.</text>
</comment>
<protein>
    <submittedName>
        <fullName evidence="2">Uncharacterized protein</fullName>
    </submittedName>
</protein>
<organism evidence="2 3">
    <name type="scientific">Culex pipiens pipiens</name>
    <name type="common">Northern house mosquito</name>
    <dbReference type="NCBI Taxonomy" id="38569"/>
    <lineage>
        <taxon>Eukaryota</taxon>
        <taxon>Metazoa</taxon>
        <taxon>Ecdysozoa</taxon>
        <taxon>Arthropoda</taxon>
        <taxon>Hexapoda</taxon>
        <taxon>Insecta</taxon>
        <taxon>Pterygota</taxon>
        <taxon>Neoptera</taxon>
        <taxon>Endopterygota</taxon>
        <taxon>Diptera</taxon>
        <taxon>Nematocera</taxon>
        <taxon>Culicoidea</taxon>
        <taxon>Culicidae</taxon>
        <taxon>Culicinae</taxon>
        <taxon>Culicini</taxon>
        <taxon>Culex</taxon>
        <taxon>Culex</taxon>
    </lineage>
</organism>
<dbReference type="AlphaFoldDB" id="A0ABD1DNM0"/>
<accession>A0ABD1DNM0</accession>